<organism evidence="3 4">
    <name type="scientific">Parnassius apollo</name>
    <name type="common">Apollo butterfly</name>
    <name type="synonym">Papilio apollo</name>
    <dbReference type="NCBI Taxonomy" id="110799"/>
    <lineage>
        <taxon>Eukaryota</taxon>
        <taxon>Metazoa</taxon>
        <taxon>Ecdysozoa</taxon>
        <taxon>Arthropoda</taxon>
        <taxon>Hexapoda</taxon>
        <taxon>Insecta</taxon>
        <taxon>Pterygota</taxon>
        <taxon>Neoptera</taxon>
        <taxon>Endopterygota</taxon>
        <taxon>Lepidoptera</taxon>
        <taxon>Glossata</taxon>
        <taxon>Ditrysia</taxon>
        <taxon>Papilionoidea</taxon>
        <taxon>Papilionidae</taxon>
        <taxon>Parnassiinae</taxon>
        <taxon>Parnassini</taxon>
        <taxon>Parnassius</taxon>
        <taxon>Parnassius</taxon>
    </lineage>
</organism>
<evidence type="ECO:0000256" key="2">
    <source>
        <dbReference type="SAM" id="MobiDB-lite"/>
    </source>
</evidence>
<evidence type="ECO:0000313" key="3">
    <source>
        <dbReference type="EMBL" id="CAG5029123.1"/>
    </source>
</evidence>
<name>A0A8S3XKL3_PARAO</name>
<keyword evidence="4" id="KW-1185">Reference proteome</keyword>
<dbReference type="EMBL" id="CAJQZP010001203">
    <property type="protein sequence ID" value="CAG5029123.1"/>
    <property type="molecule type" value="Genomic_DNA"/>
</dbReference>
<dbReference type="AlphaFoldDB" id="A0A8S3XKL3"/>
<comment type="caution">
    <text evidence="3">The sequence shown here is derived from an EMBL/GenBank/DDBJ whole genome shotgun (WGS) entry which is preliminary data.</text>
</comment>
<evidence type="ECO:0000256" key="1">
    <source>
        <dbReference type="SAM" id="Coils"/>
    </source>
</evidence>
<feature type="compositionally biased region" description="Low complexity" evidence="2">
    <location>
        <begin position="197"/>
        <end position="206"/>
    </location>
</feature>
<evidence type="ECO:0000313" key="4">
    <source>
        <dbReference type="Proteomes" id="UP000691718"/>
    </source>
</evidence>
<sequence length="654" mass="72570">MEHARPPVGLVLEGGTAARADSWRKWRKQFEMFLKASGVANEKSSVQASLLVNLIGSLGYEIYSTFTIVCGIISNIVRDRLLRTDDLTLEKAVQISEVAEISKGESSCIENGPGGSEMRVHAVRDASGRSYGGVRRSRECTKGRCLGVAGARLELALDAAACGPPAEREELHGHLPALRIHHPHQKAWWSAGSSRTPQAAPAAGGARRMRWSQEMNANALRAYFRAKGEETGCLAYRARMHRLFAELEPSLIVTEQNLADRVRYILRSNIFDVAELERLRREAVPSSDENATAEDAAPQMVEQPANVDAAVNTPVVVDSNDDGTVAQELELEHMRSILEEAIVETRSTPLENRPRLPRIALSKRNRAIVRALNPMLVTYLEASRDLCETDSILFGAALTVCRIIGAKVSTAGRATGHSSAIPAWRRRIEERIAKARALIGRLICFRSGNNRPRIVRTVRMAFAGTNVSLSQPDITQKLTERIDDLKQRIAAWGKRIRRYTERSTRFNQNRLFQSDQKRLYESLERPMVSGTGPAPNQADTVAFCRGLWLEPVNHSEGPWTEVVASQCKGITPMDPVIITPDDVAEAVRRAPNWKSPGLDGLHHYWLKGFMVCHSVLARQFQEALNQKSLPSLFTTGITHLVPKDQEKATTLLLL</sequence>
<dbReference type="OrthoDB" id="2195431at2759"/>
<reference evidence="3" key="1">
    <citation type="submission" date="2021-04" db="EMBL/GenBank/DDBJ databases">
        <authorList>
            <person name="Tunstrom K."/>
        </authorList>
    </citation>
    <scope>NUCLEOTIDE SEQUENCE</scope>
</reference>
<feature type="region of interest" description="Disordered" evidence="2">
    <location>
        <begin position="188"/>
        <end position="209"/>
    </location>
</feature>
<dbReference type="Proteomes" id="UP000691718">
    <property type="component" value="Unassembled WGS sequence"/>
</dbReference>
<gene>
    <name evidence="3" type="ORF">PAPOLLO_LOCUS19173</name>
</gene>
<proteinExistence type="predicted"/>
<protein>
    <submittedName>
        <fullName evidence="3">(apollo) hypothetical protein</fullName>
    </submittedName>
</protein>
<feature type="coiled-coil region" evidence="1">
    <location>
        <begin position="475"/>
        <end position="502"/>
    </location>
</feature>
<accession>A0A8S3XKL3</accession>
<keyword evidence="1" id="KW-0175">Coiled coil</keyword>